<accession>A0A7U3YJ71</accession>
<evidence type="ECO:0000313" key="2">
    <source>
        <dbReference type="Proteomes" id="UP000006365"/>
    </source>
</evidence>
<organism evidence="1 2">
    <name type="scientific">Desulfobulbus propionicus (strain ATCC 33891 / DSM 2032 / VKM B-1956 / 1pr3)</name>
    <dbReference type="NCBI Taxonomy" id="577650"/>
    <lineage>
        <taxon>Bacteria</taxon>
        <taxon>Pseudomonadati</taxon>
        <taxon>Thermodesulfobacteriota</taxon>
        <taxon>Desulfobulbia</taxon>
        <taxon>Desulfobulbales</taxon>
        <taxon>Desulfobulbaceae</taxon>
        <taxon>Desulfobulbus</taxon>
    </lineage>
</organism>
<gene>
    <name evidence="1" type="ordered locus">Despr_0193</name>
</gene>
<dbReference type="AlphaFoldDB" id="A0A7U3YJ71"/>
<keyword evidence="2" id="KW-1185">Reference proteome</keyword>
<name>A0A7U3YJ71_DESPD</name>
<dbReference type="Proteomes" id="UP000006365">
    <property type="component" value="Chromosome"/>
</dbReference>
<evidence type="ECO:0000313" key="1">
    <source>
        <dbReference type="EMBL" id="ADW16382.1"/>
    </source>
</evidence>
<dbReference type="RefSeq" id="WP_015722930.1">
    <property type="nucleotide sequence ID" value="NC_014972.1"/>
</dbReference>
<dbReference type="KEGG" id="dpr:Despr_0193"/>
<protein>
    <submittedName>
        <fullName evidence="1">Uncharacterized protein</fullName>
    </submittedName>
</protein>
<dbReference type="EMBL" id="CP002364">
    <property type="protein sequence ID" value="ADW16382.1"/>
    <property type="molecule type" value="Genomic_DNA"/>
</dbReference>
<reference evidence="1 2" key="1">
    <citation type="journal article" date="2011" name="Stand. Genomic Sci.">
        <title>Complete genome sequence of Desulfobulbus propionicus type strain (1pr3).</title>
        <authorList>
            <person name="Pagani I."/>
            <person name="Lapidus A."/>
            <person name="Nolan M."/>
            <person name="Lucas S."/>
            <person name="Hammon N."/>
            <person name="Deshpande S."/>
            <person name="Cheng J.F."/>
            <person name="Chertkov O."/>
            <person name="Davenport K."/>
            <person name="Tapia R."/>
            <person name="Han C."/>
            <person name="Goodwin L."/>
            <person name="Pitluck S."/>
            <person name="Liolios K."/>
            <person name="Mavromatis K."/>
            <person name="Ivanova N."/>
            <person name="Mikhailova N."/>
            <person name="Pati A."/>
            <person name="Chen A."/>
            <person name="Palaniappan K."/>
            <person name="Land M."/>
            <person name="Hauser L."/>
            <person name="Chang Y.J."/>
            <person name="Jeffries C.D."/>
            <person name="Detter J.C."/>
            <person name="Brambilla E."/>
            <person name="Kannan K.P."/>
            <person name="Djao O.D."/>
            <person name="Rohde M."/>
            <person name="Pukall R."/>
            <person name="Spring S."/>
            <person name="Goker M."/>
            <person name="Sikorski J."/>
            <person name="Woyke T."/>
            <person name="Bristow J."/>
            <person name="Eisen J.A."/>
            <person name="Markowitz V."/>
            <person name="Hugenholtz P."/>
            <person name="Kyrpides N.C."/>
            <person name="Klenk H.P."/>
        </authorList>
    </citation>
    <scope>NUCLEOTIDE SEQUENCE [LARGE SCALE GENOMIC DNA]</scope>
    <source>
        <strain evidence="2">ATCC 33891 / DSM 2032 / 1pr3</strain>
    </source>
</reference>
<proteinExistence type="predicted"/>
<sequence length="244" mass="26053">MNNAPVGLIAAGDLYMDFLDSNGNSTGFQLAGNCKKFAPKVETETKENKLNGRDTFGQTAESFTRITGSSLSMTFNRYDPQILAAAFMGSAVDMTAAAGPYTASITAIKDRWVETGYTGLDTCVVKDATDTTTYVAGTDYEVNKRTGMIKALTTDLDGDTLHVSGDTLAKTGAKITAGTQSVVNVALRLDGKNLATGGNVLVTVWQAQLRSETDFDFMGEDFPEVTFTGTLITPTGKSWPFQVE</sequence>